<gene>
    <name evidence="6" type="primary">LOC101598792</name>
</gene>
<dbReference type="InterPro" id="IPR036259">
    <property type="entry name" value="MFS_trans_sf"/>
</dbReference>
<keyword evidence="7" id="KW-1185">Reference proteome</keyword>
<evidence type="ECO:0000256" key="1">
    <source>
        <dbReference type="ARBA" id="ARBA00004141"/>
    </source>
</evidence>
<evidence type="ECO:0000256" key="5">
    <source>
        <dbReference type="SAM" id="Phobius"/>
    </source>
</evidence>
<evidence type="ECO:0000256" key="3">
    <source>
        <dbReference type="ARBA" id="ARBA00022989"/>
    </source>
</evidence>
<dbReference type="SUPFAM" id="SSF103473">
    <property type="entry name" value="MFS general substrate transporter"/>
    <property type="match status" value="1"/>
</dbReference>
<dbReference type="PANTHER" id="PTHR24064">
    <property type="entry name" value="SOLUTE CARRIER FAMILY 22 MEMBER"/>
    <property type="match status" value="1"/>
</dbReference>
<organism evidence="6 7">
    <name type="scientific">Jaculus jaculus</name>
    <name type="common">Lesser Egyptian jerboa</name>
    <dbReference type="NCBI Taxonomy" id="51337"/>
    <lineage>
        <taxon>Eukaryota</taxon>
        <taxon>Metazoa</taxon>
        <taxon>Chordata</taxon>
        <taxon>Craniata</taxon>
        <taxon>Vertebrata</taxon>
        <taxon>Euteleostomi</taxon>
        <taxon>Mammalia</taxon>
        <taxon>Eutheria</taxon>
        <taxon>Euarchontoglires</taxon>
        <taxon>Glires</taxon>
        <taxon>Rodentia</taxon>
        <taxon>Myomorpha</taxon>
        <taxon>Dipodoidea</taxon>
        <taxon>Dipodidae</taxon>
        <taxon>Dipodinae</taxon>
        <taxon>Jaculus</taxon>
    </lineage>
</organism>
<keyword evidence="3 5" id="KW-1133">Transmembrane helix</keyword>
<feature type="transmembrane region" description="Helical" evidence="5">
    <location>
        <begin position="390"/>
        <end position="407"/>
    </location>
</feature>
<feature type="transmembrane region" description="Helical" evidence="5">
    <location>
        <begin position="200"/>
        <end position="221"/>
    </location>
</feature>
<accession>A0A8C5L070</accession>
<feature type="transmembrane region" description="Helical" evidence="5">
    <location>
        <begin position="146"/>
        <end position="166"/>
    </location>
</feature>
<dbReference type="GO" id="GO:0022857">
    <property type="term" value="F:transmembrane transporter activity"/>
    <property type="evidence" value="ECO:0007669"/>
    <property type="project" value="InterPro"/>
</dbReference>
<dbReference type="Pfam" id="PF00083">
    <property type="entry name" value="Sugar_tr"/>
    <property type="match status" value="1"/>
</dbReference>
<evidence type="ECO:0000256" key="4">
    <source>
        <dbReference type="ARBA" id="ARBA00023136"/>
    </source>
</evidence>
<feature type="transmembrane region" description="Helical" evidence="5">
    <location>
        <begin position="171"/>
        <end position="194"/>
    </location>
</feature>
<feature type="transmembrane region" description="Helical" evidence="5">
    <location>
        <begin position="472"/>
        <end position="495"/>
    </location>
</feature>
<dbReference type="Proteomes" id="UP000694385">
    <property type="component" value="Unassembled WGS sequence"/>
</dbReference>
<dbReference type="AlphaFoldDB" id="A0A8C5L070"/>
<dbReference type="OMA" id="CHRFRQT"/>
<evidence type="ECO:0000313" key="6">
    <source>
        <dbReference type="Ensembl" id="ENSJJAP00000018536.1"/>
    </source>
</evidence>
<evidence type="ECO:0000256" key="2">
    <source>
        <dbReference type="ARBA" id="ARBA00022692"/>
    </source>
</evidence>
<comment type="subcellular location">
    <subcellularLocation>
        <location evidence="1">Membrane</location>
        <topology evidence="1">Multi-pass membrane protein</topology>
    </subcellularLocation>
</comment>
<keyword evidence="2 5" id="KW-0812">Transmembrane</keyword>
<dbReference type="GO" id="GO:0071720">
    <property type="term" value="P:sodium-independent prostaglandin transport"/>
    <property type="evidence" value="ECO:0007669"/>
    <property type="project" value="Ensembl"/>
</dbReference>
<name>A0A8C5L070_JACJA</name>
<dbReference type="Ensembl" id="ENSJJAT00000025066.1">
    <property type="protein sequence ID" value="ENSJJAP00000018536.1"/>
    <property type="gene ID" value="ENSJJAG00000019774.1"/>
</dbReference>
<feature type="transmembrane region" description="Helical" evidence="5">
    <location>
        <begin position="257"/>
        <end position="275"/>
    </location>
</feature>
<dbReference type="GeneTree" id="ENSGT00940000157004"/>
<evidence type="ECO:0000313" key="7">
    <source>
        <dbReference type="Proteomes" id="UP000694385"/>
    </source>
</evidence>
<dbReference type="GO" id="GO:0004955">
    <property type="term" value="F:prostaglandin receptor activity"/>
    <property type="evidence" value="ECO:0007669"/>
    <property type="project" value="Ensembl"/>
</dbReference>
<dbReference type="InterPro" id="IPR005828">
    <property type="entry name" value="MFS_sugar_transport-like"/>
</dbReference>
<reference evidence="6" key="2">
    <citation type="submission" date="2025-09" db="UniProtKB">
        <authorList>
            <consortium name="Ensembl"/>
        </authorList>
    </citation>
    <scope>IDENTIFICATION</scope>
</reference>
<reference evidence="6" key="1">
    <citation type="submission" date="2025-08" db="UniProtKB">
        <authorList>
            <consortium name="Ensembl"/>
        </authorList>
    </citation>
    <scope>IDENTIFICATION</scope>
</reference>
<keyword evidence="4 5" id="KW-0472">Membrane</keyword>
<proteinExistence type="predicted"/>
<feature type="transmembrane region" description="Helical" evidence="5">
    <location>
        <begin position="413"/>
        <end position="435"/>
    </location>
</feature>
<dbReference type="GO" id="GO:0016323">
    <property type="term" value="C:basolateral plasma membrane"/>
    <property type="evidence" value="ECO:0007669"/>
    <property type="project" value="Ensembl"/>
</dbReference>
<protein>
    <submittedName>
        <fullName evidence="6">Solute carrier family 22 (organic cation transporter), member 22</fullName>
    </submittedName>
</protein>
<dbReference type="Gene3D" id="1.20.1250.20">
    <property type="entry name" value="MFS general substrate transporter like domains"/>
    <property type="match status" value="1"/>
</dbReference>
<feature type="transmembrane region" description="Helical" evidence="5">
    <location>
        <begin position="228"/>
        <end position="251"/>
    </location>
</feature>
<sequence length="533" mass="60132">MGFGDLLQHVGDTGKFQIFMIILGSFLNMQLSPHDFMDNFVAAIPAHHCYVSLLDNLSSEANITMNMTTEALLKVSIPMGPDQKPEPCHRFRQTQWQLLDPDVSPSNNTELQTEPCLDGWTYDHSVFTSTIITEWDLVCDYQSFKYLEQAISLAGHLVGIAINVIFGRKPLVVCCCLIYGLLGTCCAVVPTFALFCALRFIMSASVTTLQCTVSILVLEVISLKWYPAVVALFGLTLSTGHALLGGLAYVFRDWHKLQLGIALPFLLVSLFIWWVPESVRWLMATGRTKRAVKELQRIAYFNGKKDVAQSLTIEEELGTVKCMIIIELTECLSVFSHRFSLVFSFFGFMMDIEHFGKDMFLVQFLQGITDFPCKVIAYFIVRHVKRRPSVAFLQFVLGSSILVNIFVPKEHNMHLFIFLVGRASFAALTVTYMAFTNELSPTIIRSTLQSSFGFAQKLSSIFSVLTLKTRDYFVHLPMILCGTIPIVALVFLCYLPETFSHPLLDTIQEMEDKFRNKRPGEKQSKILLETTGC</sequence>